<keyword evidence="11" id="KW-1015">Disulfide bond</keyword>
<dbReference type="GO" id="GO:0005886">
    <property type="term" value="C:plasma membrane"/>
    <property type="evidence" value="ECO:0007669"/>
    <property type="project" value="TreeGrafter"/>
</dbReference>
<comment type="similarity">
    <text evidence="2">Belongs to the semaphorin family.</text>
</comment>
<keyword evidence="3" id="KW-0217">Developmental protein</keyword>
<protein>
    <submittedName>
        <fullName evidence="17">Semaphorin-4F-like protein</fullName>
    </submittedName>
</protein>
<evidence type="ECO:0000256" key="11">
    <source>
        <dbReference type="ARBA" id="ARBA00023157"/>
    </source>
</evidence>
<evidence type="ECO:0000256" key="14">
    <source>
        <dbReference type="PROSITE-ProRule" id="PRU00352"/>
    </source>
</evidence>
<dbReference type="Pfam" id="PF01437">
    <property type="entry name" value="PSI"/>
    <property type="match status" value="1"/>
</dbReference>
<dbReference type="EMBL" id="JW863850">
    <property type="protein sequence ID" value="AFO96367.1"/>
    <property type="molecule type" value="mRNA"/>
</dbReference>
<evidence type="ECO:0000256" key="10">
    <source>
        <dbReference type="ARBA" id="ARBA00023136"/>
    </source>
</evidence>
<keyword evidence="19" id="KW-1185">Reference proteome</keyword>
<dbReference type="FunFam" id="2.130.10.10:FF:000033">
    <property type="entry name" value="Semaphorin 4B"/>
    <property type="match status" value="1"/>
</dbReference>
<keyword evidence="12" id="KW-0325">Glycoprotein</keyword>
<keyword evidence="9 15" id="KW-1133">Transmembrane helix</keyword>
<dbReference type="Gene3D" id="3.30.1680.10">
    <property type="entry name" value="ligand-binding face of the semaphorins, domain 2"/>
    <property type="match status" value="1"/>
</dbReference>
<keyword evidence="10 15" id="KW-0472">Membrane</keyword>
<dbReference type="GO" id="GO:0030335">
    <property type="term" value="P:positive regulation of cell migration"/>
    <property type="evidence" value="ECO:0007669"/>
    <property type="project" value="TreeGrafter"/>
</dbReference>
<dbReference type="InterPro" id="IPR036352">
    <property type="entry name" value="Semap_dom_sf"/>
</dbReference>
<evidence type="ECO:0000256" key="4">
    <source>
        <dbReference type="ARBA" id="ARBA00022553"/>
    </source>
</evidence>
<evidence type="ECO:0000256" key="3">
    <source>
        <dbReference type="ARBA" id="ARBA00022473"/>
    </source>
</evidence>
<keyword evidence="8" id="KW-0524">Neurogenesis</keyword>
<feature type="domain" description="Sema" evidence="16">
    <location>
        <begin position="34"/>
        <end position="509"/>
    </location>
</feature>
<evidence type="ECO:0000256" key="1">
    <source>
        <dbReference type="ARBA" id="ARBA00004479"/>
    </source>
</evidence>
<dbReference type="GO" id="GO:0071526">
    <property type="term" value="P:semaphorin-plexin signaling pathway"/>
    <property type="evidence" value="ECO:0007669"/>
    <property type="project" value="TreeGrafter"/>
</dbReference>
<dbReference type="PROSITE" id="PS51004">
    <property type="entry name" value="SEMA"/>
    <property type="match status" value="1"/>
</dbReference>
<accession>V9KEI7</accession>
<evidence type="ECO:0000256" key="13">
    <source>
        <dbReference type="ARBA" id="ARBA00023319"/>
    </source>
</evidence>
<name>V9KEI7_CALMI</name>
<dbReference type="SMART" id="SM00630">
    <property type="entry name" value="Sema"/>
    <property type="match status" value="1"/>
</dbReference>
<keyword evidence="13" id="KW-0393">Immunoglobulin domain</keyword>
<dbReference type="SMART" id="SM00423">
    <property type="entry name" value="PSI"/>
    <property type="match status" value="1"/>
</dbReference>
<dbReference type="GO" id="GO:0007411">
    <property type="term" value="P:axon guidance"/>
    <property type="evidence" value="ECO:0007669"/>
    <property type="project" value="TreeGrafter"/>
</dbReference>
<evidence type="ECO:0000256" key="6">
    <source>
        <dbReference type="ARBA" id="ARBA00022729"/>
    </source>
</evidence>
<evidence type="ECO:0000313" key="19">
    <source>
        <dbReference type="Proteomes" id="UP000314986"/>
    </source>
</evidence>
<dbReference type="GO" id="GO:0030215">
    <property type="term" value="F:semaphorin receptor binding"/>
    <property type="evidence" value="ECO:0007669"/>
    <property type="project" value="InterPro"/>
</dbReference>
<dbReference type="SUPFAM" id="SSF103575">
    <property type="entry name" value="Plexin repeat"/>
    <property type="match status" value="1"/>
</dbReference>
<evidence type="ECO:0000256" key="2">
    <source>
        <dbReference type="ARBA" id="ARBA00009492"/>
    </source>
</evidence>
<proteinExistence type="evidence at transcript level"/>
<reference evidence="19" key="1">
    <citation type="journal article" date="2006" name="Science">
        <title>Ancient noncoding elements conserved in the human genome.</title>
        <authorList>
            <person name="Venkatesh B."/>
            <person name="Kirkness E.F."/>
            <person name="Loh Y.H."/>
            <person name="Halpern A.L."/>
            <person name="Lee A.P."/>
            <person name="Johnson J."/>
            <person name="Dandona N."/>
            <person name="Viswanathan L.D."/>
            <person name="Tay A."/>
            <person name="Venter J.C."/>
            <person name="Strausberg R.L."/>
            <person name="Brenner S."/>
        </authorList>
    </citation>
    <scope>NUCLEOTIDE SEQUENCE [LARGE SCALE GENOMIC DNA]</scope>
</reference>
<dbReference type="PANTHER" id="PTHR11036">
    <property type="entry name" value="SEMAPHORIN"/>
    <property type="match status" value="1"/>
</dbReference>
<evidence type="ECO:0000256" key="12">
    <source>
        <dbReference type="ARBA" id="ARBA00023180"/>
    </source>
</evidence>
<evidence type="ECO:0000256" key="7">
    <source>
        <dbReference type="ARBA" id="ARBA00022782"/>
    </source>
</evidence>
<dbReference type="InterPro" id="IPR015943">
    <property type="entry name" value="WD40/YVTN_repeat-like_dom_sf"/>
</dbReference>
<evidence type="ECO:0000313" key="17">
    <source>
        <dbReference type="EMBL" id="AFO96367.1"/>
    </source>
</evidence>
<sequence>MSDEEIPQILLLLLFPGALFGTGGLALNANSAPRTTSDFTDLTTSTVQRFSREHVSNYATFLLGKREKVLYVGAKGAVFALSLNTVTQEVKKSLTWTMSEEQRVDCTTKGKTWEECNNFIRVLEYINHTHIFTCGTFAFNPQCTYIKVSDFELVKNGDGEVLLESGKTKCPYDPALRHTVVMADGVLYAATTSNLHGTQPLISRTMGPLNQRISTEMLTSWLNDPVFVGSAMIKESLRSEVGDDDKLYFFFNELSEEFHYYTELRVSRVARVCKGDLGGLKTLQRKWTSFLKTQLVCSDPASKLYLDVIQDVFVLQPDPKDWSSTLFYTAFTSQWSEALSAVCVFSIKSIQQALDGPYKEYQPDCSTWIKSEDEVPSPRPGACITDLQRNNSISSSLRLPDQVLLFSRKHPLMDHTILPIGQRPVLVTREAQYSHIAVQQVKASDGRTYEVLFLATNDGRLHKAVSIGSASHIIDEKNLFERTQPIQNLKHHQGFLYIGSPSEVVQLAVADCEKYKSCYDCILARDPYCGWSKVASRCKLYEKRDSSGDFLQDIQKGNAAVLCPVQQEMVKQSLYLDHHSVVTLLCKPLSALVRCEWLVPGKVIPFDYHSKGLLVMGNAIGDYKCRCHENGGSQILASYSLKSSRSRIFLMLAIMTVIIIVTGIAFVMKMRV</sequence>
<dbReference type="InterPro" id="IPR027231">
    <property type="entry name" value="Semaphorin"/>
</dbReference>
<evidence type="ECO:0000256" key="9">
    <source>
        <dbReference type="ARBA" id="ARBA00022989"/>
    </source>
</evidence>
<evidence type="ECO:0000313" key="18">
    <source>
        <dbReference type="Ensembl" id="ENSCMIP00000029727.1"/>
    </source>
</evidence>
<dbReference type="InterPro" id="IPR001627">
    <property type="entry name" value="Semap_dom"/>
</dbReference>
<dbReference type="InterPro" id="IPR016201">
    <property type="entry name" value="PSI"/>
</dbReference>
<comment type="caution">
    <text evidence="14">Lacks conserved residue(s) required for the propagation of feature annotation.</text>
</comment>
<feature type="transmembrane region" description="Helical" evidence="15">
    <location>
        <begin position="648"/>
        <end position="668"/>
    </location>
</feature>
<reference evidence="18" key="4">
    <citation type="submission" date="2025-05" db="UniProtKB">
        <authorList>
            <consortium name="Ensembl"/>
        </authorList>
    </citation>
    <scope>IDENTIFICATION</scope>
</reference>
<dbReference type="GeneTree" id="ENSGT00940000154870"/>
<keyword evidence="7" id="KW-0221">Differentiation</keyword>
<dbReference type="AlphaFoldDB" id="V9KEI7"/>
<reference evidence="19" key="2">
    <citation type="journal article" date="2007" name="PLoS Biol.">
        <title>Survey sequencing and comparative analysis of the elephant shark (Callorhinchus milii) genome.</title>
        <authorList>
            <person name="Venkatesh B."/>
            <person name="Kirkness E.F."/>
            <person name="Loh Y.H."/>
            <person name="Halpern A.L."/>
            <person name="Lee A.P."/>
            <person name="Johnson J."/>
            <person name="Dandona N."/>
            <person name="Viswanathan L.D."/>
            <person name="Tay A."/>
            <person name="Venter J.C."/>
            <person name="Strausberg R.L."/>
            <person name="Brenner S."/>
        </authorList>
    </citation>
    <scope>NUCLEOTIDE SEQUENCE [LARGE SCALE GENOMIC DNA]</scope>
</reference>
<dbReference type="InterPro" id="IPR002165">
    <property type="entry name" value="Plexin_repeat"/>
</dbReference>
<gene>
    <name evidence="18" type="primary">b4galt7</name>
</gene>
<dbReference type="Gene3D" id="2.130.10.10">
    <property type="entry name" value="YVTN repeat-like/Quinoprotein amine dehydrogenase"/>
    <property type="match status" value="1"/>
</dbReference>
<keyword evidence="6" id="KW-0732">Signal</keyword>
<dbReference type="OMA" id="FAFNPKC"/>
<dbReference type="PANTHER" id="PTHR11036:SF72">
    <property type="entry name" value="SEMAPHORIN-4F"/>
    <property type="match status" value="1"/>
</dbReference>
<comment type="subcellular location">
    <subcellularLocation>
        <location evidence="1">Membrane</location>
        <topology evidence="1">Single-pass type I membrane protein</topology>
    </subcellularLocation>
</comment>
<dbReference type="SUPFAM" id="SSF101912">
    <property type="entry name" value="Sema domain"/>
    <property type="match status" value="1"/>
</dbReference>
<dbReference type="Pfam" id="PF19428">
    <property type="entry name" value="Sema4F_C"/>
    <property type="match status" value="1"/>
</dbReference>
<reference evidence="17 19" key="3">
    <citation type="journal article" date="2014" name="Nature">
        <title>Elephant shark genome provides unique insights into gnathostome evolution.</title>
        <authorList>
            <consortium name="International Elephant Shark Genome Sequencing Consortium"/>
            <person name="Venkatesh B."/>
            <person name="Lee A.P."/>
            <person name="Ravi V."/>
            <person name="Maurya A.K."/>
            <person name="Lian M.M."/>
            <person name="Swann J.B."/>
            <person name="Ohta Y."/>
            <person name="Flajnik M.F."/>
            <person name="Sutoh Y."/>
            <person name="Kasahara M."/>
            <person name="Hoon S."/>
            <person name="Gangu V."/>
            <person name="Roy S.W."/>
            <person name="Irimia M."/>
            <person name="Korzh V."/>
            <person name="Kondrychyn I."/>
            <person name="Lim Z.W."/>
            <person name="Tay B.H."/>
            <person name="Tohari S."/>
            <person name="Kong K.W."/>
            <person name="Ho S."/>
            <person name="Lorente-Galdos B."/>
            <person name="Quilez J."/>
            <person name="Marques-Bonet T."/>
            <person name="Raney B.J."/>
            <person name="Ingham P.W."/>
            <person name="Tay A."/>
            <person name="Hillier L.W."/>
            <person name="Minx P."/>
            <person name="Boehm T."/>
            <person name="Wilson R.K."/>
            <person name="Brenner S."/>
            <person name="Warren W.C."/>
        </authorList>
    </citation>
    <scope>NUCLEOTIDE SEQUENCE</scope>
    <source>
        <tissue evidence="17">Gills</tissue>
    </source>
</reference>
<keyword evidence="4" id="KW-0597">Phosphoprotein</keyword>
<evidence type="ECO:0000259" key="16">
    <source>
        <dbReference type="PROSITE" id="PS51004"/>
    </source>
</evidence>
<dbReference type="Ensembl" id="ENSCMIT00000030193.1">
    <property type="protein sequence ID" value="ENSCMIP00000029727.1"/>
    <property type="gene ID" value="ENSCMIG00000012833.1"/>
</dbReference>
<evidence type="ECO:0000256" key="8">
    <source>
        <dbReference type="ARBA" id="ARBA00022902"/>
    </source>
</evidence>
<dbReference type="InterPro" id="IPR045791">
    <property type="entry name" value="Sema4F_C"/>
</dbReference>
<keyword evidence="5 15" id="KW-0812">Transmembrane</keyword>
<evidence type="ECO:0000256" key="15">
    <source>
        <dbReference type="SAM" id="Phobius"/>
    </source>
</evidence>
<dbReference type="STRING" id="7868.ENSCMIP00000029727"/>
<dbReference type="Proteomes" id="UP000314986">
    <property type="component" value="Unassembled WGS sequence"/>
</dbReference>
<dbReference type="GO" id="GO:0045499">
    <property type="term" value="F:chemorepellent activity"/>
    <property type="evidence" value="ECO:0007669"/>
    <property type="project" value="TreeGrafter"/>
</dbReference>
<evidence type="ECO:0000256" key="5">
    <source>
        <dbReference type="ARBA" id="ARBA00022692"/>
    </source>
</evidence>
<organism evidence="17">
    <name type="scientific">Callorhinchus milii</name>
    <name type="common">Ghost shark</name>
    <dbReference type="NCBI Taxonomy" id="7868"/>
    <lineage>
        <taxon>Eukaryota</taxon>
        <taxon>Metazoa</taxon>
        <taxon>Chordata</taxon>
        <taxon>Craniata</taxon>
        <taxon>Vertebrata</taxon>
        <taxon>Chondrichthyes</taxon>
        <taxon>Holocephali</taxon>
        <taxon>Chimaeriformes</taxon>
        <taxon>Callorhinchidae</taxon>
        <taxon>Callorhinchus</taxon>
    </lineage>
</organism>
<dbReference type="GO" id="GO:0001755">
    <property type="term" value="P:neural crest cell migration"/>
    <property type="evidence" value="ECO:0007669"/>
    <property type="project" value="TreeGrafter"/>
</dbReference>
<dbReference type="Pfam" id="PF01403">
    <property type="entry name" value="Sema"/>
    <property type="match status" value="1"/>
</dbReference>